<dbReference type="AlphaFoldDB" id="A0AAN6JPN3"/>
<evidence type="ECO:0000256" key="4">
    <source>
        <dbReference type="ARBA" id="ARBA00023002"/>
    </source>
</evidence>
<evidence type="ECO:0000313" key="8">
    <source>
        <dbReference type="Proteomes" id="UP001176517"/>
    </source>
</evidence>
<accession>A0AAN6JPN3</accession>
<keyword evidence="2" id="KW-0285">Flavoprotein</keyword>
<organism evidence="7 8">
    <name type="scientific">Tilletia horrida</name>
    <dbReference type="NCBI Taxonomy" id="155126"/>
    <lineage>
        <taxon>Eukaryota</taxon>
        <taxon>Fungi</taxon>
        <taxon>Dikarya</taxon>
        <taxon>Basidiomycota</taxon>
        <taxon>Ustilaginomycotina</taxon>
        <taxon>Exobasidiomycetes</taxon>
        <taxon>Tilletiales</taxon>
        <taxon>Tilletiaceae</taxon>
        <taxon>Tilletia</taxon>
    </lineage>
</organism>
<keyword evidence="8" id="KW-1185">Reference proteome</keyword>
<evidence type="ECO:0000256" key="1">
    <source>
        <dbReference type="ARBA" id="ARBA00005466"/>
    </source>
</evidence>
<gene>
    <name evidence="7" type="ORF">OC846_006076</name>
</gene>
<feature type="domain" description="FAD-binding PCMH-type" evidence="6">
    <location>
        <begin position="66"/>
        <end position="236"/>
    </location>
</feature>
<dbReference type="Gene3D" id="3.30.465.10">
    <property type="match status" value="1"/>
</dbReference>
<evidence type="ECO:0000256" key="2">
    <source>
        <dbReference type="ARBA" id="ARBA00022630"/>
    </source>
</evidence>
<dbReference type="InterPro" id="IPR006094">
    <property type="entry name" value="Oxid_FAD_bind_N"/>
</dbReference>
<dbReference type="GO" id="GO:0016491">
    <property type="term" value="F:oxidoreductase activity"/>
    <property type="evidence" value="ECO:0007669"/>
    <property type="project" value="UniProtKB-KW"/>
</dbReference>
<keyword evidence="5" id="KW-0732">Signal</keyword>
<keyword evidence="3" id="KW-0274">FAD</keyword>
<dbReference type="InterPro" id="IPR016169">
    <property type="entry name" value="FAD-bd_PCMH_sub2"/>
</dbReference>
<evidence type="ECO:0000259" key="6">
    <source>
        <dbReference type="PROSITE" id="PS51387"/>
    </source>
</evidence>
<dbReference type="SUPFAM" id="SSF56176">
    <property type="entry name" value="FAD-binding/transporter-associated domain-like"/>
    <property type="match status" value="1"/>
</dbReference>
<sequence>MFWLTVLLPLLTSLLSFSTVEGKPRRLSADAACQQLLASLGSDVVSLPSTAAYQQGQDGAWNNFNRQQHPSCIIYARNSSDVSTAIISIGRNDLNYQVRSGGHSAMTGWNNVDGGILISLQNLNTTRYDPASTYATVEAGVRWRDVYNQLAPFNVTVVGGRQGDVGTGFLLGGGLSFLSPRAGYGADNIVEAEVVLTSGAVVTASATQNADLLRALRGSVNRMGIVTRYTLRTVEVGATTEKRFFGGAITPLTAALGVNGSDPLVTLLAAFEKFTANLNDPKAYALAVIGQQNTLAPVKFASILVLYEGSELPRSVFGPLLDAPGVIVTAQPMSWLDATHLYPDGTSDGSGWHYGAAALYPRGDGGDNFRSMYAAWNLYNQQTFSYQQTSYLAFTPIPKTHIQALYQAPGGPGVIRPPLKNFAAVQISGNFNAATSTTPPAFLQQFQQLTSK</sequence>
<dbReference type="InterPro" id="IPR036318">
    <property type="entry name" value="FAD-bd_PCMH-like_sf"/>
</dbReference>
<reference evidence="7" key="1">
    <citation type="journal article" date="2023" name="PhytoFront">
        <title>Draft Genome Resources of Seven Strains of Tilletia horrida, Causal Agent of Kernel Smut of Rice.</title>
        <authorList>
            <person name="Khanal S."/>
            <person name="Antony Babu S."/>
            <person name="Zhou X.G."/>
        </authorList>
    </citation>
    <scope>NUCLEOTIDE SEQUENCE</scope>
    <source>
        <strain evidence="7">TX6</strain>
    </source>
</reference>
<proteinExistence type="inferred from homology"/>
<dbReference type="Proteomes" id="UP001176517">
    <property type="component" value="Unassembled WGS sequence"/>
</dbReference>
<comment type="similarity">
    <text evidence="1">Belongs to the oxygen-dependent FAD-linked oxidoreductase family.</text>
</comment>
<evidence type="ECO:0000313" key="7">
    <source>
        <dbReference type="EMBL" id="KAK0544444.1"/>
    </source>
</evidence>
<keyword evidence="4" id="KW-0560">Oxidoreductase</keyword>
<dbReference type="GO" id="GO:0071949">
    <property type="term" value="F:FAD binding"/>
    <property type="evidence" value="ECO:0007669"/>
    <property type="project" value="InterPro"/>
</dbReference>
<protein>
    <recommendedName>
        <fullName evidence="6">FAD-binding PCMH-type domain-containing protein</fullName>
    </recommendedName>
</protein>
<name>A0AAN6JPN3_9BASI</name>
<evidence type="ECO:0000256" key="3">
    <source>
        <dbReference type="ARBA" id="ARBA00022827"/>
    </source>
</evidence>
<feature type="signal peptide" evidence="5">
    <location>
        <begin position="1"/>
        <end position="22"/>
    </location>
</feature>
<dbReference type="InterPro" id="IPR050416">
    <property type="entry name" value="FAD-linked_Oxidoreductase"/>
</dbReference>
<dbReference type="PROSITE" id="PS51387">
    <property type="entry name" value="FAD_PCMH"/>
    <property type="match status" value="1"/>
</dbReference>
<dbReference type="PANTHER" id="PTHR42973">
    <property type="entry name" value="BINDING OXIDOREDUCTASE, PUTATIVE (AFU_ORTHOLOGUE AFUA_1G17690)-RELATED"/>
    <property type="match status" value="1"/>
</dbReference>
<dbReference type="PANTHER" id="PTHR42973:SF13">
    <property type="entry name" value="FAD-BINDING PCMH-TYPE DOMAIN-CONTAINING PROTEIN"/>
    <property type="match status" value="1"/>
</dbReference>
<evidence type="ECO:0000256" key="5">
    <source>
        <dbReference type="SAM" id="SignalP"/>
    </source>
</evidence>
<dbReference type="Pfam" id="PF01565">
    <property type="entry name" value="FAD_binding_4"/>
    <property type="match status" value="1"/>
</dbReference>
<comment type="caution">
    <text evidence="7">The sequence shown here is derived from an EMBL/GenBank/DDBJ whole genome shotgun (WGS) entry which is preliminary data.</text>
</comment>
<dbReference type="InterPro" id="IPR016166">
    <property type="entry name" value="FAD-bd_PCMH"/>
</dbReference>
<dbReference type="EMBL" id="JAPDMZ010000283">
    <property type="protein sequence ID" value="KAK0544444.1"/>
    <property type="molecule type" value="Genomic_DNA"/>
</dbReference>
<feature type="chain" id="PRO_5042905153" description="FAD-binding PCMH-type domain-containing protein" evidence="5">
    <location>
        <begin position="23"/>
        <end position="452"/>
    </location>
</feature>